<protein>
    <submittedName>
        <fullName evidence="1">Putative AAA-ATPase</fullName>
    </submittedName>
</protein>
<name>A0A2X2VWL8_CLOCO</name>
<gene>
    <name evidence="1" type="ORF">NCTC13028_00151</name>
</gene>
<dbReference type="EMBL" id="UAWC01000001">
    <property type="protein sequence ID" value="SQB33088.1"/>
    <property type="molecule type" value="Genomic_DNA"/>
</dbReference>
<sequence length="151" mass="17980">MSFSIDEIKTMLDDYVENKKVNLDKEYSAEKIYFYTSGYPFLVSKLCKIIDEKIMSENELKWEKEYLELAVKELLKESNTNFDSLIKNIENNKELQELVRKIILDGYEITYNEDNPLITMGVTYGIFKNSNGKVKIHNRIYEQRIYNYMIP</sequence>
<evidence type="ECO:0000313" key="2">
    <source>
        <dbReference type="Proteomes" id="UP000250223"/>
    </source>
</evidence>
<organism evidence="1 2">
    <name type="scientific">Clostridium cochlearium</name>
    <dbReference type="NCBI Taxonomy" id="1494"/>
    <lineage>
        <taxon>Bacteria</taxon>
        <taxon>Bacillati</taxon>
        <taxon>Bacillota</taxon>
        <taxon>Clostridia</taxon>
        <taxon>Eubacteriales</taxon>
        <taxon>Clostridiaceae</taxon>
        <taxon>Clostridium</taxon>
    </lineage>
</organism>
<dbReference type="AlphaFoldDB" id="A0A2X2VWL8"/>
<accession>A0A2X2VWL8</accession>
<reference evidence="1 2" key="1">
    <citation type="submission" date="2018-06" db="EMBL/GenBank/DDBJ databases">
        <authorList>
            <consortium name="Pathogen Informatics"/>
            <person name="Doyle S."/>
        </authorList>
    </citation>
    <scope>NUCLEOTIDE SEQUENCE [LARGE SCALE GENOMIC DNA]</scope>
    <source>
        <strain evidence="1 2">NCTC13028</strain>
    </source>
</reference>
<proteinExistence type="predicted"/>
<dbReference type="Proteomes" id="UP000250223">
    <property type="component" value="Unassembled WGS sequence"/>
</dbReference>
<evidence type="ECO:0000313" key="1">
    <source>
        <dbReference type="EMBL" id="SQB33088.1"/>
    </source>
</evidence>